<dbReference type="PANTHER" id="PTHR24220:SF685">
    <property type="entry name" value="ABC TRANSPORTER RELATED"/>
    <property type="match status" value="1"/>
</dbReference>
<evidence type="ECO:0000259" key="4">
    <source>
        <dbReference type="PROSITE" id="PS50893"/>
    </source>
</evidence>
<dbReference type="Gene3D" id="3.40.50.300">
    <property type="entry name" value="P-loop containing nucleotide triphosphate hydrolases"/>
    <property type="match status" value="1"/>
</dbReference>
<dbReference type="SUPFAM" id="SSF52540">
    <property type="entry name" value="P-loop containing nucleoside triphosphate hydrolases"/>
    <property type="match status" value="1"/>
</dbReference>
<protein>
    <submittedName>
        <fullName evidence="5">ABC transporter ATP-binding protein</fullName>
    </submittedName>
</protein>
<dbReference type="InterPro" id="IPR003593">
    <property type="entry name" value="AAA+_ATPase"/>
</dbReference>
<evidence type="ECO:0000313" key="6">
    <source>
        <dbReference type="Proteomes" id="UP000657574"/>
    </source>
</evidence>
<dbReference type="InterPro" id="IPR017871">
    <property type="entry name" value="ABC_transporter-like_CS"/>
</dbReference>
<dbReference type="GO" id="GO:0016887">
    <property type="term" value="F:ATP hydrolysis activity"/>
    <property type="evidence" value="ECO:0007669"/>
    <property type="project" value="InterPro"/>
</dbReference>
<dbReference type="AlphaFoldDB" id="A0A917NG34"/>
<feature type="domain" description="ABC transporter" evidence="4">
    <location>
        <begin position="19"/>
        <end position="256"/>
    </location>
</feature>
<dbReference type="GO" id="GO:0098796">
    <property type="term" value="C:membrane protein complex"/>
    <property type="evidence" value="ECO:0007669"/>
    <property type="project" value="UniProtKB-ARBA"/>
</dbReference>
<dbReference type="Pfam" id="PF00005">
    <property type="entry name" value="ABC_tran"/>
    <property type="match status" value="1"/>
</dbReference>
<dbReference type="PROSITE" id="PS00211">
    <property type="entry name" value="ABC_TRANSPORTER_1"/>
    <property type="match status" value="1"/>
</dbReference>
<organism evidence="5 6">
    <name type="scientific">Streptomyces brasiliensis</name>
    <dbReference type="NCBI Taxonomy" id="1954"/>
    <lineage>
        <taxon>Bacteria</taxon>
        <taxon>Bacillati</taxon>
        <taxon>Actinomycetota</taxon>
        <taxon>Actinomycetes</taxon>
        <taxon>Kitasatosporales</taxon>
        <taxon>Streptomycetaceae</taxon>
        <taxon>Streptomyces</taxon>
    </lineage>
</organism>
<comment type="caution">
    <text evidence="5">The sequence shown here is derived from an EMBL/GenBank/DDBJ whole genome shotgun (WGS) entry which is preliminary data.</text>
</comment>
<reference evidence="5" key="2">
    <citation type="submission" date="2020-09" db="EMBL/GenBank/DDBJ databases">
        <authorList>
            <person name="Sun Q."/>
            <person name="Ohkuma M."/>
        </authorList>
    </citation>
    <scope>NUCLEOTIDE SEQUENCE</scope>
    <source>
        <strain evidence="5">JCM 3086</strain>
    </source>
</reference>
<dbReference type="GO" id="GO:0005524">
    <property type="term" value="F:ATP binding"/>
    <property type="evidence" value="ECO:0007669"/>
    <property type="project" value="UniProtKB-KW"/>
</dbReference>
<dbReference type="SMART" id="SM00382">
    <property type="entry name" value="AAA"/>
    <property type="match status" value="1"/>
</dbReference>
<evidence type="ECO:0000256" key="3">
    <source>
        <dbReference type="ARBA" id="ARBA00022840"/>
    </source>
</evidence>
<dbReference type="RefSeq" id="WP_189309289.1">
    <property type="nucleotide sequence ID" value="NZ_BMQA01000001.1"/>
</dbReference>
<keyword evidence="2" id="KW-0547">Nucleotide-binding</keyword>
<dbReference type="Proteomes" id="UP000657574">
    <property type="component" value="Unassembled WGS sequence"/>
</dbReference>
<dbReference type="InterPro" id="IPR003439">
    <property type="entry name" value="ABC_transporter-like_ATP-bd"/>
</dbReference>
<gene>
    <name evidence="5" type="ORF">GCM10010121_005170</name>
</gene>
<dbReference type="GO" id="GO:0022857">
    <property type="term" value="F:transmembrane transporter activity"/>
    <property type="evidence" value="ECO:0007669"/>
    <property type="project" value="TreeGrafter"/>
</dbReference>
<keyword evidence="6" id="KW-1185">Reference proteome</keyword>
<keyword evidence="1" id="KW-0813">Transport</keyword>
<dbReference type="InterPro" id="IPR027417">
    <property type="entry name" value="P-loop_NTPase"/>
</dbReference>
<accession>A0A917NG34</accession>
<dbReference type="PROSITE" id="PS50893">
    <property type="entry name" value="ABC_TRANSPORTER_2"/>
    <property type="match status" value="1"/>
</dbReference>
<dbReference type="InterPro" id="IPR015854">
    <property type="entry name" value="ABC_transpr_LolD-like"/>
</dbReference>
<dbReference type="FunFam" id="3.40.50.300:FF:000032">
    <property type="entry name" value="Export ABC transporter ATP-binding protein"/>
    <property type="match status" value="1"/>
</dbReference>
<dbReference type="InterPro" id="IPR017911">
    <property type="entry name" value="MacB-like_ATP-bd"/>
</dbReference>
<evidence type="ECO:0000256" key="1">
    <source>
        <dbReference type="ARBA" id="ARBA00022448"/>
    </source>
</evidence>
<dbReference type="CDD" id="cd03255">
    <property type="entry name" value="ABC_MJ0796_LolCDE_FtsE"/>
    <property type="match status" value="1"/>
</dbReference>
<reference evidence="5" key="1">
    <citation type="journal article" date="2014" name="Int. J. Syst. Evol. Microbiol.">
        <title>Complete genome sequence of Corynebacterium casei LMG S-19264T (=DSM 44701T), isolated from a smear-ripened cheese.</title>
        <authorList>
            <consortium name="US DOE Joint Genome Institute (JGI-PGF)"/>
            <person name="Walter F."/>
            <person name="Albersmeier A."/>
            <person name="Kalinowski J."/>
            <person name="Ruckert C."/>
        </authorList>
    </citation>
    <scope>NUCLEOTIDE SEQUENCE</scope>
    <source>
        <strain evidence="5">JCM 3086</strain>
    </source>
</reference>
<name>A0A917NG34_9ACTN</name>
<dbReference type="EMBL" id="BMQA01000001">
    <property type="protein sequence ID" value="GGI97892.1"/>
    <property type="molecule type" value="Genomic_DNA"/>
</dbReference>
<dbReference type="GO" id="GO:0005886">
    <property type="term" value="C:plasma membrane"/>
    <property type="evidence" value="ECO:0007669"/>
    <property type="project" value="TreeGrafter"/>
</dbReference>
<dbReference type="PANTHER" id="PTHR24220">
    <property type="entry name" value="IMPORT ATP-BINDING PROTEIN"/>
    <property type="match status" value="1"/>
</dbReference>
<evidence type="ECO:0000313" key="5">
    <source>
        <dbReference type="EMBL" id="GGI97892.1"/>
    </source>
</evidence>
<proteinExistence type="predicted"/>
<keyword evidence="3 5" id="KW-0067">ATP-binding</keyword>
<evidence type="ECO:0000256" key="2">
    <source>
        <dbReference type="ARBA" id="ARBA00022741"/>
    </source>
</evidence>
<sequence length="261" mass="27666">MFRTGSRGTHDTGPAAEALRLVKVTKTYGGGDSEVTALDGITLSLSRGSFTAVMGPSGSGKSTLLQCAAGLDRPDSGIVVVDGAEMTGSGEAELTRFRRSRVGFVFQQYNLLDTLTVVQNTVLPLKLAGRRVDRRRAREILTAVGLGDRLGHRPDQLSGGQRQRVAIARALVTEPRVIFADEPTGALDSRSAREVLRLLQEAVRVHGRTVVMVTHDPVAASYADSVLFLADGRLAGHLHAPTADAVAERLAHLGDDVPAGV</sequence>